<dbReference type="GO" id="GO:0019678">
    <property type="term" value="P:propionate metabolic process, methylmalonyl pathway"/>
    <property type="evidence" value="ECO:0007669"/>
    <property type="project" value="TreeGrafter"/>
</dbReference>
<dbReference type="KEGG" id="abaw:D5400_16765"/>
<dbReference type="PANTHER" id="PTHR48101">
    <property type="entry name" value="METHYLMALONYL-COA MUTASE, MITOCHONDRIAL-RELATED"/>
    <property type="match status" value="1"/>
</dbReference>
<reference evidence="3 4" key="1">
    <citation type="submission" date="2018-09" db="EMBL/GenBank/DDBJ databases">
        <title>Marinorhizobium profundi gen. nov., sp. nov., isolated from a deep-sea sediment sample from the New Britain Trench and proposal of Marinorhizobiaceae fam. nov. in the order Rhizobiales of the class Alphaproteobacteria.</title>
        <authorList>
            <person name="Cao J."/>
        </authorList>
    </citation>
    <scope>NUCLEOTIDE SEQUENCE [LARGE SCALE GENOMIC DNA]</scope>
    <source>
        <strain evidence="3 4">WS11</strain>
    </source>
</reference>
<feature type="compositionally biased region" description="Basic and acidic residues" evidence="1">
    <location>
        <begin position="443"/>
        <end position="454"/>
    </location>
</feature>
<dbReference type="GO" id="GO:0031419">
    <property type="term" value="F:cobalamin binding"/>
    <property type="evidence" value="ECO:0007669"/>
    <property type="project" value="InterPro"/>
</dbReference>
<accession>A0A3S9B701</accession>
<dbReference type="EMBL" id="CP032509">
    <property type="protein sequence ID" value="AZN72703.1"/>
    <property type="molecule type" value="Genomic_DNA"/>
</dbReference>
<evidence type="ECO:0000313" key="4">
    <source>
        <dbReference type="Proteomes" id="UP000268192"/>
    </source>
</evidence>
<dbReference type="GO" id="GO:0005737">
    <property type="term" value="C:cytoplasm"/>
    <property type="evidence" value="ECO:0007669"/>
    <property type="project" value="TreeGrafter"/>
</dbReference>
<dbReference type="InterPro" id="IPR006099">
    <property type="entry name" value="MeMalonylCoA_mutase_a/b_cat"/>
</dbReference>
<evidence type="ECO:0000256" key="1">
    <source>
        <dbReference type="SAM" id="MobiDB-lite"/>
    </source>
</evidence>
<sequence>MTPDLFETTAFAPSSAEDWRALVMRALKGATFEDELVSRTDDGIAFGPIADRVPGASLRTRSHPAQPWTISQRLDDPDLPRAELQIEADIGGGATGLSISLTGAASAYGFGVDIDHLPKHLATIRGVQEIRFDAPAKDLGTLLDAIEKRPEDDVAHVDLGISPLAEHAHDLIARAFDLDLDGTVMRADGSIAHNAGASEAQELGFSLAAAVEALRMAEQIGIDADSALAATEFVLSADQNQFLSIAKFRALRILHARLMELLGIKELFGAHLHAETSYRMLAQRDPETNILRNTIAVFAAGIGGADSVSVLPHTLALGLPDRFARRIARNTQAVLIDEGHLAHVLDPGAGSGGIEHLTTELAELGWQVFQQIEGEGGLTQSIQHGLFTARIAEKRRARHEAIAAGQRTIIGTTRFQPTRDRPMTVSMERDPSTMERGALSPVRLDEMREAGEAA</sequence>
<dbReference type="PANTHER" id="PTHR48101:SF4">
    <property type="entry name" value="METHYLMALONYL-COA MUTASE, MITOCHONDRIAL"/>
    <property type="match status" value="1"/>
</dbReference>
<dbReference type="Gene3D" id="3.20.20.240">
    <property type="entry name" value="Methylmalonyl-CoA mutase"/>
    <property type="match status" value="1"/>
</dbReference>
<feature type="compositionally biased region" description="Basic and acidic residues" evidence="1">
    <location>
        <begin position="418"/>
        <end position="433"/>
    </location>
</feature>
<keyword evidence="4" id="KW-1185">Reference proteome</keyword>
<dbReference type="InterPro" id="IPR016176">
    <property type="entry name" value="Cbl-dep_enz_cat"/>
</dbReference>
<dbReference type="AlphaFoldDB" id="A0A3S9B701"/>
<dbReference type="Proteomes" id="UP000268192">
    <property type="component" value="Chromosome"/>
</dbReference>
<dbReference type="OrthoDB" id="9762378at2"/>
<dbReference type="Pfam" id="PF01642">
    <property type="entry name" value="MM_CoA_mutase"/>
    <property type="match status" value="1"/>
</dbReference>
<protein>
    <submittedName>
        <fullName evidence="3">Methylmalonyl-CoA mutase</fullName>
    </submittedName>
</protein>
<proteinExistence type="predicted"/>
<dbReference type="GO" id="GO:0004494">
    <property type="term" value="F:methylmalonyl-CoA mutase activity"/>
    <property type="evidence" value="ECO:0007669"/>
    <property type="project" value="TreeGrafter"/>
</dbReference>
<evidence type="ECO:0000259" key="2">
    <source>
        <dbReference type="Pfam" id="PF01642"/>
    </source>
</evidence>
<dbReference type="RefSeq" id="WP_126011031.1">
    <property type="nucleotide sequence ID" value="NZ_CP032509.1"/>
</dbReference>
<gene>
    <name evidence="3" type="ORF">D5400_16765</name>
</gene>
<organism evidence="3 4">
    <name type="scientific">Georhizobium profundi</name>
    <dbReference type="NCBI Taxonomy" id="2341112"/>
    <lineage>
        <taxon>Bacteria</taxon>
        <taxon>Pseudomonadati</taxon>
        <taxon>Pseudomonadota</taxon>
        <taxon>Alphaproteobacteria</taxon>
        <taxon>Hyphomicrobiales</taxon>
        <taxon>Rhizobiaceae</taxon>
        <taxon>Georhizobium</taxon>
    </lineage>
</organism>
<evidence type="ECO:0000313" key="3">
    <source>
        <dbReference type="EMBL" id="AZN72703.1"/>
    </source>
</evidence>
<feature type="region of interest" description="Disordered" evidence="1">
    <location>
        <begin position="418"/>
        <end position="454"/>
    </location>
</feature>
<feature type="domain" description="Methylmalonyl-CoA mutase alpha/beta chain catalytic" evidence="2">
    <location>
        <begin position="188"/>
        <end position="438"/>
    </location>
</feature>
<name>A0A3S9B701_9HYPH</name>
<dbReference type="SUPFAM" id="SSF51703">
    <property type="entry name" value="Cobalamin (vitamin B12)-dependent enzymes"/>
    <property type="match status" value="1"/>
</dbReference>